<dbReference type="EMBL" id="JAERQJ010000003">
    <property type="protein sequence ID" value="MBL0683912.1"/>
    <property type="molecule type" value="Genomic_DNA"/>
</dbReference>
<feature type="domain" description="M23ase beta-sheet core" evidence="1">
    <location>
        <begin position="74"/>
        <end position="162"/>
    </location>
</feature>
<evidence type="ECO:0000313" key="2">
    <source>
        <dbReference type="EMBL" id="MBL0683912.1"/>
    </source>
</evidence>
<dbReference type="PANTHER" id="PTHR21666">
    <property type="entry name" value="PEPTIDASE-RELATED"/>
    <property type="match status" value="1"/>
</dbReference>
<comment type="caution">
    <text evidence="2">The sequence shown here is derived from an EMBL/GenBank/DDBJ whole genome shotgun (WGS) entry which is preliminary data.</text>
</comment>
<dbReference type="CDD" id="cd12797">
    <property type="entry name" value="M23_peptidase"/>
    <property type="match status" value="1"/>
</dbReference>
<dbReference type="InterPro" id="IPR011055">
    <property type="entry name" value="Dup_hybrid_motif"/>
</dbReference>
<evidence type="ECO:0000259" key="1">
    <source>
        <dbReference type="Pfam" id="PF01551"/>
    </source>
</evidence>
<dbReference type="Pfam" id="PF01551">
    <property type="entry name" value="Peptidase_M23"/>
    <property type="match status" value="1"/>
</dbReference>
<dbReference type="SUPFAM" id="SSF51261">
    <property type="entry name" value="Duplicated hybrid motif"/>
    <property type="match status" value="1"/>
</dbReference>
<dbReference type="Proteomes" id="UP000651057">
    <property type="component" value="Unassembled WGS sequence"/>
</dbReference>
<sequence>MITSTTKRFLVSLFTLMASLYRDRKTRKFTLIPLLCIVLGFALPQKMIIPVQGATTADWDDHSFWAYPWGSSVTHKGIDIFKPKGTDVISATYGIVIYTYEGGKGGKTVMVLGPKWRFHYYAHLDQNDAFPFQPVKPGTKLGTVGTTGNAIGKPPHLHYAITTPFPYWWLRDPEAIQGNRKMFHLDPDTWLRD</sequence>
<dbReference type="AlphaFoldDB" id="A0A936ZR69"/>
<dbReference type="InterPro" id="IPR050570">
    <property type="entry name" value="Cell_wall_metabolism_enzyme"/>
</dbReference>
<dbReference type="InterPro" id="IPR016047">
    <property type="entry name" value="M23ase_b-sheet_dom"/>
</dbReference>
<evidence type="ECO:0000313" key="3">
    <source>
        <dbReference type="Proteomes" id="UP000651057"/>
    </source>
</evidence>
<protein>
    <submittedName>
        <fullName evidence="2">M23 family metallopeptidase</fullName>
    </submittedName>
</protein>
<proteinExistence type="predicted"/>
<dbReference type="Gene3D" id="2.70.70.10">
    <property type="entry name" value="Glucose Permease (Domain IIA)"/>
    <property type="match status" value="1"/>
</dbReference>
<dbReference type="PANTHER" id="PTHR21666:SF268">
    <property type="entry name" value="PEPTIDASE M23 DOMAIN-CONTAINING PROTEIN"/>
    <property type="match status" value="1"/>
</dbReference>
<dbReference type="GO" id="GO:0004222">
    <property type="term" value="F:metalloendopeptidase activity"/>
    <property type="evidence" value="ECO:0007669"/>
    <property type="project" value="TreeGrafter"/>
</dbReference>
<gene>
    <name evidence="2" type="ORF">JJQ60_10320</name>
</gene>
<dbReference type="RefSeq" id="WP_201919348.1">
    <property type="nucleotide sequence ID" value="NZ_BAABAX010000005.1"/>
</dbReference>
<organism evidence="2 3">
    <name type="scientific">Aquimarina mytili</name>
    <dbReference type="NCBI Taxonomy" id="874423"/>
    <lineage>
        <taxon>Bacteria</taxon>
        <taxon>Pseudomonadati</taxon>
        <taxon>Bacteroidota</taxon>
        <taxon>Flavobacteriia</taxon>
        <taxon>Flavobacteriales</taxon>
        <taxon>Flavobacteriaceae</taxon>
        <taxon>Aquimarina</taxon>
    </lineage>
</organism>
<keyword evidence="3" id="KW-1185">Reference proteome</keyword>
<name>A0A936ZR69_9FLAO</name>
<accession>A0A936ZR69</accession>
<reference evidence="2" key="1">
    <citation type="submission" date="2021-01" db="EMBL/GenBank/DDBJ databases">
        <authorList>
            <person name="Zhong Y.L."/>
        </authorList>
    </citation>
    <scope>NUCLEOTIDE SEQUENCE</scope>
    <source>
        <strain evidence="2">KCTC 23302</strain>
    </source>
</reference>